<accession>A0AAP2E3E4</accession>
<comment type="caution">
    <text evidence="7">The sequence shown here is derived from an EMBL/GenBank/DDBJ whole genome shotgun (WGS) entry which is preliminary data.</text>
</comment>
<dbReference type="CDD" id="cd07185">
    <property type="entry name" value="OmpA_C-like"/>
    <property type="match status" value="1"/>
</dbReference>
<dbReference type="PROSITE" id="PS51123">
    <property type="entry name" value="OMPA_2"/>
    <property type="match status" value="1"/>
</dbReference>
<dbReference type="PROSITE" id="PS51257">
    <property type="entry name" value="PROKAR_LIPOPROTEIN"/>
    <property type="match status" value="1"/>
</dbReference>
<protein>
    <submittedName>
        <fullName evidence="7">OmpA family protein</fullName>
    </submittedName>
</protein>
<dbReference type="InterPro" id="IPR006664">
    <property type="entry name" value="OMP_bac"/>
</dbReference>
<dbReference type="PANTHER" id="PTHR30329">
    <property type="entry name" value="STATOR ELEMENT OF FLAGELLAR MOTOR COMPLEX"/>
    <property type="match status" value="1"/>
</dbReference>
<dbReference type="RefSeq" id="WP_254087855.1">
    <property type="nucleotide sequence ID" value="NZ_JAHESE010000058.1"/>
</dbReference>
<proteinExistence type="predicted"/>
<reference evidence="7 8" key="1">
    <citation type="submission" date="2021-05" db="EMBL/GenBank/DDBJ databases">
        <title>A Polyphasic approach of four new species of the genus Ohtaekwangia: Ohtaekwangia histidinii sp. nov., Ohtaekwangia cretensis sp. nov., Ohtaekwangia indiensis sp. nov., Ohtaekwangia reichenbachii sp. nov. from diverse environment.</title>
        <authorList>
            <person name="Octaviana S."/>
        </authorList>
    </citation>
    <scope>NUCLEOTIDE SEQUENCE [LARGE SCALE GENOMIC DNA]</scope>
    <source>
        <strain evidence="7 8">PWU5</strain>
    </source>
</reference>
<evidence type="ECO:0000256" key="3">
    <source>
        <dbReference type="ARBA" id="ARBA00023237"/>
    </source>
</evidence>
<dbReference type="PROSITE" id="PS01068">
    <property type="entry name" value="OMPA_1"/>
    <property type="match status" value="1"/>
</dbReference>
<feature type="domain" description="OmpA-like" evidence="6">
    <location>
        <begin position="99"/>
        <end position="217"/>
    </location>
</feature>
<dbReference type="InterPro" id="IPR006665">
    <property type="entry name" value="OmpA-like"/>
</dbReference>
<organism evidence="7 8">
    <name type="scientific">Dawidia cretensis</name>
    <dbReference type="NCBI Taxonomy" id="2782350"/>
    <lineage>
        <taxon>Bacteria</taxon>
        <taxon>Pseudomonadati</taxon>
        <taxon>Bacteroidota</taxon>
        <taxon>Cytophagia</taxon>
        <taxon>Cytophagales</taxon>
        <taxon>Chryseotaleaceae</taxon>
        <taxon>Dawidia</taxon>
    </lineage>
</organism>
<dbReference type="Proteomes" id="UP001319080">
    <property type="component" value="Unassembled WGS sequence"/>
</dbReference>
<sequence>MKTVQQLISRSTLLLATAAITAGLLGGCQANNTMKGGAIGAGAGGAIGGVIGHQSGNTAVGAIIGATVGGAAGALIGRQMDKQAEEIKRDLEGAQVERVGEGIKITFNSGLLFALNSSQLNNTTQQNLRELAATLNKYEDTEILIEGHTDNTGGDELNQTLSEQRAKAVASYLTAQAVKNARLSTVGYGENQPVADNASDAGRNQNRRVEVAIFANKKMKKLAEKNQLGNS</sequence>
<feature type="signal peptide" evidence="5">
    <location>
        <begin position="1"/>
        <end position="30"/>
    </location>
</feature>
<name>A0AAP2E3E4_9BACT</name>
<dbReference type="EMBL" id="JAHESE010000058">
    <property type="protein sequence ID" value="MBT1712291.1"/>
    <property type="molecule type" value="Genomic_DNA"/>
</dbReference>
<gene>
    <name evidence="7" type="ORF">KK062_28875</name>
</gene>
<dbReference type="Pfam" id="PF13488">
    <property type="entry name" value="Gly-zipper_Omp"/>
    <property type="match status" value="1"/>
</dbReference>
<dbReference type="SUPFAM" id="SSF103088">
    <property type="entry name" value="OmpA-like"/>
    <property type="match status" value="1"/>
</dbReference>
<dbReference type="AlphaFoldDB" id="A0AAP2E3E4"/>
<dbReference type="Gene3D" id="3.30.1330.60">
    <property type="entry name" value="OmpA-like domain"/>
    <property type="match status" value="1"/>
</dbReference>
<dbReference type="InterPro" id="IPR039567">
    <property type="entry name" value="Gly-zipper"/>
</dbReference>
<feature type="chain" id="PRO_5042938352" evidence="5">
    <location>
        <begin position="31"/>
        <end position="231"/>
    </location>
</feature>
<evidence type="ECO:0000256" key="2">
    <source>
        <dbReference type="ARBA" id="ARBA00023136"/>
    </source>
</evidence>
<keyword evidence="5" id="KW-0732">Signal</keyword>
<dbReference type="InterPro" id="IPR006690">
    <property type="entry name" value="OMPA-like_CS"/>
</dbReference>
<keyword evidence="8" id="KW-1185">Reference proteome</keyword>
<dbReference type="InterPro" id="IPR050330">
    <property type="entry name" value="Bact_OuterMem_StrucFunc"/>
</dbReference>
<dbReference type="Pfam" id="PF00691">
    <property type="entry name" value="OmpA"/>
    <property type="match status" value="1"/>
</dbReference>
<dbReference type="GO" id="GO:0009279">
    <property type="term" value="C:cell outer membrane"/>
    <property type="evidence" value="ECO:0007669"/>
    <property type="project" value="UniProtKB-SubCell"/>
</dbReference>
<evidence type="ECO:0000313" key="7">
    <source>
        <dbReference type="EMBL" id="MBT1712291.1"/>
    </source>
</evidence>
<evidence type="ECO:0000259" key="6">
    <source>
        <dbReference type="PROSITE" id="PS51123"/>
    </source>
</evidence>
<dbReference type="PRINTS" id="PR01021">
    <property type="entry name" value="OMPADOMAIN"/>
</dbReference>
<evidence type="ECO:0000256" key="1">
    <source>
        <dbReference type="ARBA" id="ARBA00004442"/>
    </source>
</evidence>
<dbReference type="PRINTS" id="PR01023">
    <property type="entry name" value="NAFLGMOTY"/>
</dbReference>
<evidence type="ECO:0000256" key="4">
    <source>
        <dbReference type="PROSITE-ProRule" id="PRU00473"/>
    </source>
</evidence>
<dbReference type="InterPro" id="IPR036737">
    <property type="entry name" value="OmpA-like_sf"/>
</dbReference>
<comment type="subcellular location">
    <subcellularLocation>
        <location evidence="1">Cell outer membrane</location>
    </subcellularLocation>
</comment>
<evidence type="ECO:0000313" key="8">
    <source>
        <dbReference type="Proteomes" id="UP001319080"/>
    </source>
</evidence>
<evidence type="ECO:0000256" key="5">
    <source>
        <dbReference type="SAM" id="SignalP"/>
    </source>
</evidence>
<keyword evidence="2 4" id="KW-0472">Membrane</keyword>
<dbReference type="PANTHER" id="PTHR30329:SF21">
    <property type="entry name" value="LIPOPROTEIN YIAD-RELATED"/>
    <property type="match status" value="1"/>
</dbReference>
<keyword evidence="3" id="KW-0998">Cell outer membrane</keyword>